<sequence length="102" mass="11155">MSSACRPLHVVGLISDVLCVLTLLWAQYCSDCVHDRDCTNGLRAGLCILSAVFKISLVWFVSETGMATCCGLSCISLLFEGGVLWGQKREIKVLRDELCPCL</sequence>
<feature type="transmembrane region" description="Helical" evidence="1">
    <location>
        <begin position="40"/>
        <end position="59"/>
    </location>
</feature>
<reference evidence="2 3" key="1">
    <citation type="submission" date="2024-02" db="EMBL/GenBank/DDBJ databases">
        <title>Chromosome-scale genome assembly of the rough periwinkle Littorina saxatilis.</title>
        <authorList>
            <person name="De Jode A."/>
            <person name="Faria R."/>
            <person name="Formenti G."/>
            <person name="Sims Y."/>
            <person name="Smith T.P."/>
            <person name="Tracey A."/>
            <person name="Wood J.M.D."/>
            <person name="Zagrodzka Z.B."/>
            <person name="Johannesson K."/>
            <person name="Butlin R.K."/>
            <person name="Leder E.H."/>
        </authorList>
    </citation>
    <scope>NUCLEOTIDE SEQUENCE [LARGE SCALE GENOMIC DNA]</scope>
    <source>
        <strain evidence="2">Snail1</strain>
        <tissue evidence="2">Muscle</tissue>
    </source>
</reference>
<comment type="caution">
    <text evidence="2">The sequence shown here is derived from an EMBL/GenBank/DDBJ whole genome shotgun (WGS) entry which is preliminary data.</text>
</comment>
<dbReference type="EMBL" id="JBAMIC010000022">
    <property type="protein sequence ID" value="KAK7091140.1"/>
    <property type="molecule type" value="Genomic_DNA"/>
</dbReference>
<organism evidence="2 3">
    <name type="scientific">Littorina saxatilis</name>
    <dbReference type="NCBI Taxonomy" id="31220"/>
    <lineage>
        <taxon>Eukaryota</taxon>
        <taxon>Metazoa</taxon>
        <taxon>Spiralia</taxon>
        <taxon>Lophotrochozoa</taxon>
        <taxon>Mollusca</taxon>
        <taxon>Gastropoda</taxon>
        <taxon>Caenogastropoda</taxon>
        <taxon>Littorinimorpha</taxon>
        <taxon>Littorinoidea</taxon>
        <taxon>Littorinidae</taxon>
        <taxon>Littorina</taxon>
    </lineage>
</organism>
<keyword evidence="3" id="KW-1185">Reference proteome</keyword>
<protein>
    <submittedName>
        <fullName evidence="2">Uncharacterized protein</fullName>
    </submittedName>
</protein>
<evidence type="ECO:0000313" key="2">
    <source>
        <dbReference type="EMBL" id="KAK7091140.1"/>
    </source>
</evidence>
<name>A0AAN9AQ79_9CAEN</name>
<proteinExistence type="predicted"/>
<keyword evidence="1" id="KW-0472">Membrane</keyword>
<dbReference type="AlphaFoldDB" id="A0AAN9AQ79"/>
<dbReference type="Proteomes" id="UP001374579">
    <property type="component" value="Unassembled WGS sequence"/>
</dbReference>
<evidence type="ECO:0000313" key="3">
    <source>
        <dbReference type="Proteomes" id="UP001374579"/>
    </source>
</evidence>
<keyword evidence="1" id="KW-1133">Transmembrane helix</keyword>
<evidence type="ECO:0000256" key="1">
    <source>
        <dbReference type="SAM" id="Phobius"/>
    </source>
</evidence>
<keyword evidence="1" id="KW-0812">Transmembrane</keyword>
<gene>
    <name evidence="2" type="ORF">V1264_008866</name>
</gene>
<accession>A0AAN9AQ79</accession>
<feature type="transmembrane region" description="Helical" evidence="1">
    <location>
        <begin position="6"/>
        <end position="28"/>
    </location>
</feature>